<comment type="similarity">
    <text evidence="2">Belongs to the TonB-dependent receptor family.</text>
</comment>
<dbReference type="Proteomes" id="UP000664034">
    <property type="component" value="Unassembled WGS sequence"/>
</dbReference>
<dbReference type="InterPro" id="IPR037066">
    <property type="entry name" value="Plug_dom_sf"/>
</dbReference>
<dbReference type="RefSeq" id="WP_207366443.1">
    <property type="nucleotide sequence ID" value="NZ_JAFMYV010000011.1"/>
</dbReference>
<dbReference type="GO" id="GO:0015344">
    <property type="term" value="F:siderophore uptake transmembrane transporter activity"/>
    <property type="evidence" value="ECO:0007669"/>
    <property type="project" value="TreeGrafter"/>
</dbReference>
<feature type="domain" description="Macroglobulin" evidence="3">
    <location>
        <begin position="53"/>
        <end position="138"/>
    </location>
</feature>
<keyword evidence="1" id="KW-0732">Signal</keyword>
<dbReference type="PROSITE" id="PS52016">
    <property type="entry name" value="TONB_DEPENDENT_REC_3"/>
    <property type="match status" value="1"/>
</dbReference>
<keyword evidence="2" id="KW-1134">Transmembrane beta strand</keyword>
<keyword evidence="6" id="KW-1185">Reference proteome</keyword>
<dbReference type="Pfam" id="PF01835">
    <property type="entry name" value="MG2"/>
    <property type="match status" value="1"/>
</dbReference>
<feature type="domain" description="TonB-dependent receptor plug" evidence="4">
    <location>
        <begin position="646"/>
        <end position="725"/>
    </location>
</feature>
<accession>A0A939GM48</accession>
<dbReference type="EMBL" id="JAFMYV010000011">
    <property type="protein sequence ID" value="MBO0938913.1"/>
    <property type="molecule type" value="Genomic_DNA"/>
</dbReference>
<name>A0A939GM48_9BACT</name>
<dbReference type="PANTHER" id="PTHR30069:SF29">
    <property type="entry name" value="HEMOGLOBIN AND HEMOGLOBIN-HAPTOGLOBIN-BINDING PROTEIN 1-RELATED"/>
    <property type="match status" value="1"/>
</dbReference>
<dbReference type="AlphaFoldDB" id="A0A939GM48"/>
<evidence type="ECO:0000259" key="4">
    <source>
        <dbReference type="Pfam" id="PF07715"/>
    </source>
</evidence>
<evidence type="ECO:0000256" key="2">
    <source>
        <dbReference type="PROSITE-ProRule" id="PRU01360"/>
    </source>
</evidence>
<gene>
    <name evidence="5" type="ORF">J2I47_20340</name>
</gene>
<comment type="caution">
    <text evidence="5">The sequence shown here is derived from an EMBL/GenBank/DDBJ whole genome shotgun (WGS) entry which is preliminary data.</text>
</comment>
<keyword evidence="5" id="KW-0675">Receptor</keyword>
<keyword evidence="2" id="KW-0998">Cell outer membrane</keyword>
<dbReference type="InterPro" id="IPR012910">
    <property type="entry name" value="Plug_dom"/>
</dbReference>
<reference evidence="5" key="1">
    <citation type="submission" date="2021-03" db="EMBL/GenBank/DDBJ databases">
        <title>Fibrella sp. HMF5335 genome sequencing and assembly.</title>
        <authorList>
            <person name="Kang H."/>
            <person name="Kim H."/>
            <person name="Bae S."/>
            <person name="Joh K."/>
        </authorList>
    </citation>
    <scope>NUCLEOTIDE SEQUENCE</scope>
    <source>
        <strain evidence="5">HMF5335</strain>
    </source>
</reference>
<evidence type="ECO:0000313" key="6">
    <source>
        <dbReference type="Proteomes" id="UP000664034"/>
    </source>
</evidence>
<dbReference type="Gene3D" id="2.170.130.10">
    <property type="entry name" value="TonB-dependent receptor, plug domain"/>
    <property type="match status" value="1"/>
</dbReference>
<evidence type="ECO:0000313" key="5">
    <source>
        <dbReference type="EMBL" id="MBO0938913.1"/>
    </source>
</evidence>
<keyword evidence="2" id="KW-0472">Membrane</keyword>
<organism evidence="5 6">
    <name type="scientific">Fibrella rubiginis</name>
    <dbReference type="NCBI Taxonomy" id="2817060"/>
    <lineage>
        <taxon>Bacteria</taxon>
        <taxon>Pseudomonadati</taxon>
        <taxon>Bacteroidota</taxon>
        <taxon>Cytophagia</taxon>
        <taxon>Cytophagales</taxon>
        <taxon>Spirosomataceae</taxon>
        <taxon>Fibrella</taxon>
    </lineage>
</organism>
<dbReference type="InterPro" id="IPR002890">
    <property type="entry name" value="MG2"/>
</dbReference>
<dbReference type="Pfam" id="PF07715">
    <property type="entry name" value="Plug"/>
    <property type="match status" value="1"/>
</dbReference>
<dbReference type="SUPFAM" id="SSF56935">
    <property type="entry name" value="Porins"/>
    <property type="match status" value="1"/>
</dbReference>
<dbReference type="Gene3D" id="2.60.40.1930">
    <property type="match status" value="1"/>
</dbReference>
<dbReference type="GO" id="GO:0004866">
    <property type="term" value="F:endopeptidase inhibitor activity"/>
    <property type="evidence" value="ECO:0007669"/>
    <property type="project" value="InterPro"/>
</dbReference>
<dbReference type="GO" id="GO:0044718">
    <property type="term" value="P:siderophore transmembrane transport"/>
    <property type="evidence" value="ECO:0007669"/>
    <property type="project" value="TreeGrafter"/>
</dbReference>
<dbReference type="PANTHER" id="PTHR30069">
    <property type="entry name" value="TONB-DEPENDENT OUTER MEMBRANE RECEPTOR"/>
    <property type="match status" value="1"/>
</dbReference>
<comment type="subcellular location">
    <subcellularLocation>
        <location evidence="2">Cell outer membrane</location>
        <topology evidence="2">Multi-pass membrane protein</topology>
    </subcellularLocation>
</comment>
<evidence type="ECO:0000259" key="3">
    <source>
        <dbReference type="Pfam" id="PF01835"/>
    </source>
</evidence>
<dbReference type="GO" id="GO:0009279">
    <property type="term" value="C:cell outer membrane"/>
    <property type="evidence" value="ECO:0007669"/>
    <property type="project" value="UniProtKB-SubCell"/>
</dbReference>
<keyword evidence="2" id="KW-0813">Transport</keyword>
<proteinExistence type="inferred from homology"/>
<dbReference type="InterPro" id="IPR039426">
    <property type="entry name" value="TonB-dep_rcpt-like"/>
</dbReference>
<keyword evidence="2" id="KW-0812">Transmembrane</keyword>
<sequence>MRKQMLVFGRYTALLLAVTMTLLALRRPTDDDNALGRVLAQLAAYGQQYPHEKVYLHTDRRAYLPGETMWMKGYLFYGNTRTVDSASGAIFVDLVSANGRKILLDTRLRSTAGYAEGYLTLPDTLSTGRYTLRAYTSWMRNFSEEFYHNQPIDVFKPDAPPAERTGNASLPPDVQFMPEGGHWVAGLPSRIAFKSLNKSGVGMDVQGFVLDSKKDTVMGFSSQHLGMGYFSLTPEVGQTYTAYARAPGTTPYTSYTLPAVQTTGYTIQVDNLSNKDNIRVFVSHNMPTPPDASTLASPGSATAAAASQPKLSLLAQMNGVPVHAVQAPLSRNRFMVPIPRSKCTEGIVHITLFDEKGRPVAERLAYSAKNEIINVAVAPAKPKTGIRQRVDLGVTTTDAEGKPVAANLSLAVTDTKQQPVERPYGPSLMSYLLLTSDLTGYVEQPGYYFDEKNKDRLTKLDILMMTQGWRRFTWEKVMAKTFQPTTYFVDPGLTLSGTVFMGTSRMPVNGVSLTVMLTRKDSTRDMLSLVSDEQGRFFLNGVDLVDTNTVFVQAMRGQSRNFNVVLDKLYSPRVRLVRPPAVPLDIDFAELAELLKRQKEYLDIERQIRANREFQLQAVVVKAKRADPYSSQRSMYGTPDNTLVVDDVMASGQSSVFDLIRRLPGVIVSGGGATPTVQIRGGTPLFMIDGMRSDAQAVASISPQTVANIDVVKGAGASIMGASSVINVITKRGGGVNNNQNLSAIKSPGVIVEKVVGYAPKREFYAPRYDAPTPEERYRPDYRATLHWAPTIRTDATGKATTSFYTSDAKTTLRIVANGATASGYPGYAETTMKVE</sequence>
<protein>
    <submittedName>
        <fullName evidence="5">TonB-dependent receptor plug domain-containing protein</fullName>
    </submittedName>
</protein>
<evidence type="ECO:0000256" key="1">
    <source>
        <dbReference type="ARBA" id="ARBA00022729"/>
    </source>
</evidence>